<dbReference type="EMBL" id="JASSZA010000002">
    <property type="protein sequence ID" value="KAK2116835.1"/>
    <property type="molecule type" value="Genomic_DNA"/>
</dbReference>
<dbReference type="Proteomes" id="UP001266305">
    <property type="component" value="Unassembled WGS sequence"/>
</dbReference>
<protein>
    <submittedName>
        <fullName evidence="1">Uncharacterized protein</fullName>
    </submittedName>
</protein>
<evidence type="ECO:0000313" key="1">
    <source>
        <dbReference type="EMBL" id="KAK2116835.1"/>
    </source>
</evidence>
<accession>A0ABQ9W631</accession>
<keyword evidence="2" id="KW-1185">Reference proteome</keyword>
<dbReference type="PANTHER" id="PTHR40710">
    <property type="entry name" value="RIKEN CDNA E230025N22 GENE"/>
    <property type="match status" value="1"/>
</dbReference>
<name>A0ABQ9W631_SAGOE</name>
<sequence>MAPLGRATTFPSPPWPPESLPRLQALPGQLGPGCCSRSSYGDDVLLEKLAKQVPDVALQFFLAQARRHRLREYHQIWIQEKLKHLEHKEEVADDQVKGLVAEEKAFEDRQRWQQEQMVLRFQLQALHEERDIAEQDLAAFYNLHVQATRAWTHHVLQVFQAWQGLWEKRAMTAEHRHRSLLAGILEDTINLATQNQELQAQNQQLQQGAD</sequence>
<gene>
    <name evidence="1" type="ORF">P7K49_003721</name>
</gene>
<evidence type="ECO:0000313" key="2">
    <source>
        <dbReference type="Proteomes" id="UP001266305"/>
    </source>
</evidence>
<reference evidence="1 2" key="1">
    <citation type="submission" date="2023-05" db="EMBL/GenBank/DDBJ databases">
        <title>B98-5 Cell Line De Novo Hybrid Assembly: An Optical Mapping Approach.</title>
        <authorList>
            <person name="Kananen K."/>
            <person name="Auerbach J.A."/>
            <person name="Kautto E."/>
            <person name="Blachly J.S."/>
        </authorList>
    </citation>
    <scope>NUCLEOTIDE SEQUENCE [LARGE SCALE GENOMIC DNA]</scope>
    <source>
        <strain evidence="1">B95-8</strain>
        <tissue evidence="1">Cell line</tissue>
    </source>
</reference>
<comment type="caution">
    <text evidence="1">The sequence shown here is derived from an EMBL/GenBank/DDBJ whole genome shotgun (WGS) entry which is preliminary data.</text>
</comment>
<dbReference type="PANTHER" id="PTHR40710:SF1">
    <property type="entry name" value="RIKEN CDNA E230025N22 GENE"/>
    <property type="match status" value="1"/>
</dbReference>
<proteinExistence type="predicted"/>
<organism evidence="1 2">
    <name type="scientific">Saguinus oedipus</name>
    <name type="common">Cotton-top tamarin</name>
    <name type="synonym">Oedipomidas oedipus</name>
    <dbReference type="NCBI Taxonomy" id="9490"/>
    <lineage>
        <taxon>Eukaryota</taxon>
        <taxon>Metazoa</taxon>
        <taxon>Chordata</taxon>
        <taxon>Craniata</taxon>
        <taxon>Vertebrata</taxon>
        <taxon>Euteleostomi</taxon>
        <taxon>Mammalia</taxon>
        <taxon>Eutheria</taxon>
        <taxon>Euarchontoglires</taxon>
        <taxon>Primates</taxon>
        <taxon>Haplorrhini</taxon>
        <taxon>Platyrrhini</taxon>
        <taxon>Cebidae</taxon>
        <taxon>Callitrichinae</taxon>
        <taxon>Saguinus</taxon>
    </lineage>
</organism>